<dbReference type="GO" id="GO:0015979">
    <property type="term" value="P:photosynthesis"/>
    <property type="evidence" value="ECO:0007669"/>
    <property type="project" value="UniProtKB-KW"/>
</dbReference>
<keyword evidence="1" id="KW-0602">Photosynthesis</keyword>
<evidence type="ECO:0000313" key="4">
    <source>
        <dbReference type="EMBL" id="KAK4535541.1"/>
    </source>
</evidence>
<dbReference type="SUPFAM" id="SSF110296">
    <property type="entry name" value="Oligoxyloglucan reducing end-specific cellobiohydrolase"/>
    <property type="match status" value="1"/>
</dbReference>
<keyword evidence="5" id="KW-1185">Reference proteome</keyword>
<sequence length="456" mass="49108">MVQPIASMFVAWSGVCGQLPANRRCGSGKAETWTSMRRPPSWWSGGIRGGSVATRRSFSSWRMGESLDAPGSDASTPGRGLTRRQVLAQVLAATAGAVVGAPLLSSRASAPAAVAAPKLAGAVRGAAWEQVPLGTNNTLFDLDFSGVDPQHGWLVGTRGLVLETTDGGTTWKPRTFRDLEKDEELEVRFEMVHFWQDEGWVIGKPATMLHTADGGRNWLRVPLSPKLPGAPARITALGKDKAELVTTAGAVYLTENGGRNWRAQVRETIDATLNRTISSGVTGSSYYTGSIVSVQRDVNGNYVAVSSRGNFFLSWTPGNEFWVPHARASARRISGLGFVRGDVRNGLWETIHGGGLGFTKPGPDLNSTDMIDFQMVDAKTGGYGILDVASADEQRMWAAVGGGNMFRSDDGGKTWRRDPLVQRVGGNLYRIKFYGPERGFVLGANGILLKYNPDHV</sequence>
<evidence type="ECO:0000256" key="1">
    <source>
        <dbReference type="ARBA" id="ARBA00022531"/>
    </source>
</evidence>
<feature type="domain" description="Photosynthesis system II assembly factor Ycf48/Hcf136-like" evidence="3">
    <location>
        <begin position="125"/>
        <end position="451"/>
    </location>
</feature>
<dbReference type="Pfam" id="PF14870">
    <property type="entry name" value="PSII_BNR"/>
    <property type="match status" value="1"/>
</dbReference>
<comment type="caution">
    <text evidence="4">The sequence shown here is derived from an EMBL/GenBank/DDBJ whole genome shotgun (WGS) entry which is preliminary data.</text>
</comment>
<organism evidence="4 5">
    <name type="scientific">Cyanidium caldarium</name>
    <name type="common">Red alga</name>
    <dbReference type="NCBI Taxonomy" id="2771"/>
    <lineage>
        <taxon>Eukaryota</taxon>
        <taxon>Rhodophyta</taxon>
        <taxon>Bangiophyceae</taxon>
        <taxon>Cyanidiales</taxon>
        <taxon>Cyanidiaceae</taxon>
        <taxon>Cyanidium</taxon>
    </lineage>
</organism>
<protein>
    <recommendedName>
        <fullName evidence="3">Photosynthesis system II assembly factor Ycf48/Hcf136-like domain-containing protein</fullName>
    </recommendedName>
</protein>
<gene>
    <name evidence="4" type="ORF">CDCA_CDCA05G1566</name>
</gene>
<reference evidence="4 5" key="1">
    <citation type="submission" date="2022-07" db="EMBL/GenBank/DDBJ databases">
        <title>Genome-wide signatures of adaptation to extreme environments.</title>
        <authorList>
            <person name="Cho C.H."/>
            <person name="Yoon H.S."/>
        </authorList>
    </citation>
    <scope>NUCLEOTIDE SEQUENCE [LARGE SCALE GENOMIC DNA]</scope>
    <source>
        <strain evidence="4 5">DBV 063 E5</strain>
    </source>
</reference>
<evidence type="ECO:0000256" key="2">
    <source>
        <dbReference type="ARBA" id="ARBA00023276"/>
    </source>
</evidence>
<evidence type="ECO:0000259" key="3">
    <source>
        <dbReference type="Pfam" id="PF14870"/>
    </source>
</evidence>
<dbReference type="GO" id="GO:0009523">
    <property type="term" value="C:photosystem II"/>
    <property type="evidence" value="ECO:0007669"/>
    <property type="project" value="UniProtKB-KW"/>
</dbReference>
<dbReference type="EMBL" id="JANCYW010000005">
    <property type="protein sequence ID" value="KAK4535541.1"/>
    <property type="molecule type" value="Genomic_DNA"/>
</dbReference>
<dbReference type="Gene3D" id="2.130.10.10">
    <property type="entry name" value="YVTN repeat-like/Quinoprotein amine dehydrogenase"/>
    <property type="match status" value="2"/>
</dbReference>
<dbReference type="Proteomes" id="UP001301350">
    <property type="component" value="Unassembled WGS sequence"/>
</dbReference>
<proteinExistence type="predicted"/>
<accession>A0AAV9IU01</accession>
<keyword evidence="2" id="KW-0604">Photosystem II</keyword>
<dbReference type="PANTHER" id="PTHR47199:SF2">
    <property type="entry name" value="PHOTOSYSTEM II STABILITY_ASSEMBLY FACTOR HCF136, CHLOROPLASTIC"/>
    <property type="match status" value="1"/>
</dbReference>
<dbReference type="AlphaFoldDB" id="A0AAV9IU01"/>
<dbReference type="InterPro" id="IPR028203">
    <property type="entry name" value="PSII_CF48-like_dom"/>
</dbReference>
<dbReference type="PANTHER" id="PTHR47199">
    <property type="entry name" value="PHOTOSYSTEM II STABILITY/ASSEMBLY FACTOR HCF136, CHLOROPLASTIC"/>
    <property type="match status" value="1"/>
</dbReference>
<dbReference type="InterPro" id="IPR015943">
    <property type="entry name" value="WD40/YVTN_repeat-like_dom_sf"/>
</dbReference>
<name>A0AAV9IU01_CYACA</name>
<evidence type="ECO:0000313" key="5">
    <source>
        <dbReference type="Proteomes" id="UP001301350"/>
    </source>
</evidence>